<comment type="caution">
    <text evidence="3">The sequence shown here is derived from an EMBL/GenBank/DDBJ whole genome shotgun (WGS) entry which is preliminary data.</text>
</comment>
<reference evidence="3" key="1">
    <citation type="submission" date="2021-03" db="EMBL/GenBank/DDBJ databases">
        <authorList>
            <person name="Bekaert M."/>
        </authorList>
    </citation>
    <scope>NUCLEOTIDE SEQUENCE</scope>
</reference>
<sequence>MTTYGNTLTISSKVNSTDLDSETSTEKTFKSLCEHNTECDTTLFCIYGTCQCAQMHYWNGNICVSIQQDSKFYIAEKFDGDFCRSSIACADNMECRDSICQCSESEYRDNSKCTAKKSVNDACVKQRECGITLYCARSVCQCASSDYWAGSKCLIKKDENAFCNSSLECKVTLQCKRNHCICCEQDFWNGQLCEKKVCVIEKCLNGGRCQISNKRDQCVCAEGYLGDRCQYADGKEKDFVVIFQQAYGTPSPRILPTANRRGNYPFSISLIIEMFQYKYL</sequence>
<dbReference type="Proteomes" id="UP000683360">
    <property type="component" value="Unassembled WGS sequence"/>
</dbReference>
<dbReference type="Gene3D" id="2.10.25.10">
    <property type="entry name" value="Laminin"/>
    <property type="match status" value="1"/>
</dbReference>
<keyword evidence="1" id="KW-1015">Disulfide bond</keyword>
<dbReference type="Pfam" id="PF00008">
    <property type="entry name" value="EGF"/>
    <property type="match status" value="1"/>
</dbReference>
<accession>A0A8S3QS20</accession>
<evidence type="ECO:0000259" key="2">
    <source>
        <dbReference type="PROSITE" id="PS50026"/>
    </source>
</evidence>
<comment type="caution">
    <text evidence="1">Lacks conserved residue(s) required for the propagation of feature annotation.</text>
</comment>
<feature type="disulfide bond" evidence="1">
    <location>
        <begin position="220"/>
        <end position="229"/>
    </location>
</feature>
<evidence type="ECO:0000256" key="1">
    <source>
        <dbReference type="PROSITE-ProRule" id="PRU00076"/>
    </source>
</evidence>
<dbReference type="OrthoDB" id="6072984at2759"/>
<feature type="domain" description="EGF-like" evidence="2">
    <location>
        <begin position="194"/>
        <end position="230"/>
    </location>
</feature>
<dbReference type="InterPro" id="IPR000742">
    <property type="entry name" value="EGF"/>
</dbReference>
<dbReference type="PROSITE" id="PS50026">
    <property type="entry name" value="EGF_3"/>
    <property type="match status" value="1"/>
</dbReference>
<keyword evidence="4" id="KW-1185">Reference proteome</keyword>
<keyword evidence="1" id="KW-0245">EGF-like domain</keyword>
<dbReference type="PROSITE" id="PS01186">
    <property type="entry name" value="EGF_2"/>
    <property type="match status" value="1"/>
</dbReference>
<dbReference type="EMBL" id="CAJPWZ010000679">
    <property type="protein sequence ID" value="CAG2198463.1"/>
    <property type="molecule type" value="Genomic_DNA"/>
</dbReference>
<evidence type="ECO:0000313" key="3">
    <source>
        <dbReference type="EMBL" id="CAG2198463.1"/>
    </source>
</evidence>
<gene>
    <name evidence="3" type="ORF">MEDL_13218</name>
</gene>
<organism evidence="3 4">
    <name type="scientific">Mytilus edulis</name>
    <name type="common">Blue mussel</name>
    <dbReference type="NCBI Taxonomy" id="6550"/>
    <lineage>
        <taxon>Eukaryota</taxon>
        <taxon>Metazoa</taxon>
        <taxon>Spiralia</taxon>
        <taxon>Lophotrochozoa</taxon>
        <taxon>Mollusca</taxon>
        <taxon>Bivalvia</taxon>
        <taxon>Autobranchia</taxon>
        <taxon>Pteriomorphia</taxon>
        <taxon>Mytilida</taxon>
        <taxon>Mytiloidea</taxon>
        <taxon>Mytilidae</taxon>
        <taxon>Mytilinae</taxon>
        <taxon>Mytilus</taxon>
    </lineage>
</organism>
<dbReference type="PROSITE" id="PS00022">
    <property type="entry name" value="EGF_1"/>
    <property type="match status" value="1"/>
</dbReference>
<proteinExistence type="predicted"/>
<protein>
    <recommendedName>
        <fullName evidence="2">EGF-like domain-containing protein</fullName>
    </recommendedName>
</protein>
<name>A0A8S3QS20_MYTED</name>
<dbReference type="AlphaFoldDB" id="A0A8S3QS20"/>
<evidence type="ECO:0000313" key="4">
    <source>
        <dbReference type="Proteomes" id="UP000683360"/>
    </source>
</evidence>
<dbReference type="SUPFAM" id="SSF57196">
    <property type="entry name" value="EGF/Laminin"/>
    <property type="match status" value="1"/>
</dbReference>
<dbReference type="SMART" id="SM00181">
    <property type="entry name" value="EGF"/>
    <property type="match status" value="1"/>
</dbReference>